<evidence type="ECO:0000256" key="3">
    <source>
        <dbReference type="ARBA" id="ARBA00022801"/>
    </source>
</evidence>
<accession>A0A7I8C594</accession>
<dbReference type="InterPro" id="IPR010497">
    <property type="entry name" value="Epoxide_hydro_N"/>
</dbReference>
<dbReference type="SUPFAM" id="SSF53474">
    <property type="entry name" value="alpha/beta-Hydrolases"/>
    <property type="match status" value="1"/>
</dbReference>
<proteinExistence type="inferred from homology"/>
<comment type="similarity">
    <text evidence="1">Belongs to the peptidase S33 family.</text>
</comment>
<dbReference type="Gene3D" id="3.40.50.1820">
    <property type="entry name" value="alpha/beta hydrolase"/>
    <property type="match status" value="1"/>
</dbReference>
<dbReference type="AlphaFoldDB" id="A0A7I8C594"/>
<dbReference type="Pfam" id="PF06441">
    <property type="entry name" value="EHN"/>
    <property type="match status" value="1"/>
</dbReference>
<name>A0A7I8C594_9BURK</name>
<dbReference type="InterPro" id="IPR029058">
    <property type="entry name" value="AB_hydrolase_fold"/>
</dbReference>
<evidence type="ECO:0000256" key="2">
    <source>
        <dbReference type="ARBA" id="ARBA00022797"/>
    </source>
</evidence>
<reference evidence="5 6" key="1">
    <citation type="journal article" date="2020" name="Genes (Basel)">
        <title>Genomic Comparison of Insect Gut Symbionts from Divergent Burkholderia Subclades.</title>
        <authorList>
            <person name="Takeshita K."/>
            <person name="Kikuchi Y."/>
        </authorList>
    </citation>
    <scope>NUCLEOTIDE SEQUENCE [LARGE SCALE GENOMIC DNA]</scope>
    <source>
        <strain evidence="5 6">PGU16</strain>
        <plasmid evidence="5 6">PPGU16_p2</plasmid>
    </source>
</reference>
<dbReference type="PANTHER" id="PTHR21661:SF35">
    <property type="entry name" value="EPOXIDE HYDROLASE"/>
    <property type="match status" value="1"/>
</dbReference>
<keyword evidence="6" id="KW-1185">Reference proteome</keyword>
<evidence type="ECO:0000256" key="1">
    <source>
        <dbReference type="ARBA" id="ARBA00010088"/>
    </source>
</evidence>
<geneLocation type="plasmid" evidence="5 6">
    <name>PPGU16_p2</name>
</geneLocation>
<keyword evidence="2" id="KW-0058">Aromatic hydrocarbons catabolism</keyword>
<feature type="domain" description="Epoxide hydrolase N-terminal" evidence="4">
    <location>
        <begin position="8"/>
        <end position="67"/>
    </location>
</feature>
<evidence type="ECO:0000313" key="6">
    <source>
        <dbReference type="Proteomes" id="UP000510888"/>
    </source>
</evidence>
<dbReference type="GO" id="GO:0097176">
    <property type="term" value="P:epoxide metabolic process"/>
    <property type="evidence" value="ECO:0007669"/>
    <property type="project" value="TreeGrafter"/>
</dbReference>
<dbReference type="GO" id="GO:0004301">
    <property type="term" value="F:epoxide hydrolase activity"/>
    <property type="evidence" value="ECO:0007669"/>
    <property type="project" value="TreeGrafter"/>
</dbReference>
<organism evidence="5 6">
    <name type="scientific">Paraburkholderia largidicola</name>
    <dbReference type="NCBI Taxonomy" id="3014751"/>
    <lineage>
        <taxon>Bacteria</taxon>
        <taxon>Pseudomonadati</taxon>
        <taxon>Pseudomonadota</taxon>
        <taxon>Betaproteobacteria</taxon>
        <taxon>Burkholderiales</taxon>
        <taxon>Burkholderiaceae</taxon>
        <taxon>Paraburkholderia</taxon>
    </lineage>
</organism>
<dbReference type="Proteomes" id="UP000510888">
    <property type="component" value="Plasmid PPGU16_p2"/>
</dbReference>
<dbReference type="PANTHER" id="PTHR21661">
    <property type="entry name" value="EPOXIDE HYDROLASE 1-RELATED"/>
    <property type="match status" value="1"/>
</dbReference>
<gene>
    <name evidence="5" type="ORF">PPGU16_81270</name>
</gene>
<dbReference type="RefSeq" id="WP_243460779.1">
    <property type="nucleotide sequence ID" value="NZ_AP023177.1"/>
</dbReference>
<keyword evidence="3" id="KW-0378">Hydrolase</keyword>
<sequence>MQGVYKACELVEYRHQACEWRRSERRLNSFPQFRTEIDKLEIHFIHARSHPANALPPLLTHGWPGSITLCR</sequence>
<protein>
    <recommendedName>
        <fullName evidence="4">Epoxide hydrolase N-terminal domain-containing protein</fullName>
    </recommendedName>
</protein>
<keyword evidence="5" id="KW-0614">Plasmid</keyword>
<dbReference type="EMBL" id="AP023177">
    <property type="protein sequence ID" value="BCF95060.1"/>
    <property type="molecule type" value="Genomic_DNA"/>
</dbReference>
<dbReference type="KEGG" id="plad:PPGU16_81270"/>
<evidence type="ECO:0000313" key="5">
    <source>
        <dbReference type="EMBL" id="BCF95060.1"/>
    </source>
</evidence>
<evidence type="ECO:0000259" key="4">
    <source>
        <dbReference type="Pfam" id="PF06441"/>
    </source>
</evidence>